<accession>A0A1Y6KA55</accession>
<name>A0A1Y6KA55_9CHLR</name>
<protein>
    <recommendedName>
        <fullName evidence="3">Peptidase C39-like domain-containing protein</fullName>
    </recommendedName>
</protein>
<dbReference type="RefSeq" id="WP_087862714.1">
    <property type="nucleotide sequence ID" value="NZ_LT859958.1"/>
</dbReference>
<evidence type="ECO:0000313" key="2">
    <source>
        <dbReference type="Proteomes" id="UP000195514"/>
    </source>
</evidence>
<dbReference type="AlphaFoldDB" id="A0A1Y6KA55"/>
<keyword evidence="2" id="KW-1185">Reference proteome</keyword>
<dbReference type="Proteomes" id="UP000195514">
    <property type="component" value="Chromosome I"/>
</dbReference>
<reference evidence="2" key="1">
    <citation type="submission" date="2017-05" db="EMBL/GenBank/DDBJ databases">
        <authorList>
            <person name="Kirkegaard R."/>
            <person name="Mcilroy J S."/>
        </authorList>
    </citation>
    <scope>NUCLEOTIDE SEQUENCE [LARGE SCALE GENOMIC DNA]</scope>
</reference>
<organism evidence="1 2">
    <name type="scientific">Candidatus Brevifilum fermentans</name>
    <dbReference type="NCBI Taxonomy" id="1986204"/>
    <lineage>
        <taxon>Bacteria</taxon>
        <taxon>Bacillati</taxon>
        <taxon>Chloroflexota</taxon>
        <taxon>Anaerolineae</taxon>
        <taxon>Anaerolineales</taxon>
        <taxon>Anaerolineaceae</taxon>
        <taxon>Candidatus Brevifilum</taxon>
    </lineage>
</organism>
<evidence type="ECO:0008006" key="3">
    <source>
        <dbReference type="Google" id="ProtNLM"/>
    </source>
</evidence>
<evidence type="ECO:0000313" key="1">
    <source>
        <dbReference type="EMBL" id="SMX54910.1"/>
    </source>
</evidence>
<dbReference type="EMBL" id="LT859958">
    <property type="protein sequence ID" value="SMX54910.1"/>
    <property type="molecule type" value="Genomic_DNA"/>
</dbReference>
<proteinExistence type="predicted"/>
<sequence length="226" mass="25482">MLTSLPKILHAKTEADLAGYQVNQVGNTCSFHAIGTSLRLLLNVVIDPMELSDQVNRLWRRGRFMRVAPDWAVTPRMQVRIVRYLAHMHGWPVTATFQHGDPESLPDTLSNLDAVPIITLIWPWHKAPPIYLGDTTRNFNASRSAGGHSMIFAAYDPNHTAGGAFTTPWGFINPWMDNAKQLFWMTDADFRRAWGFWLPGIGVNPLVQIRLEDRLSGALPSDDDHE</sequence>
<dbReference type="KEGG" id="abat:CFX1CAM_1845"/>
<gene>
    <name evidence="1" type="ORF">CFX1CAM_1845</name>
</gene>